<dbReference type="AlphaFoldDB" id="A0AA39YA46"/>
<dbReference type="PANTHER" id="PTHR43248:SF25">
    <property type="entry name" value="AB HYDROLASE-1 DOMAIN-CONTAINING PROTEIN-RELATED"/>
    <property type="match status" value="1"/>
</dbReference>
<feature type="domain" description="Peptidase S33 tripeptidyl aminopeptidase-like C-terminal" evidence="5">
    <location>
        <begin position="498"/>
        <end position="586"/>
    </location>
</feature>
<evidence type="ECO:0000256" key="1">
    <source>
        <dbReference type="ARBA" id="ARBA00010088"/>
    </source>
</evidence>
<evidence type="ECO:0000259" key="5">
    <source>
        <dbReference type="Pfam" id="PF08386"/>
    </source>
</evidence>
<name>A0AA39YA46_9PEZI</name>
<keyword evidence="2" id="KW-0378">Hydrolase</keyword>
<keyword evidence="7" id="KW-1185">Reference proteome</keyword>
<keyword evidence="3" id="KW-0732">Signal</keyword>
<dbReference type="GO" id="GO:0016787">
    <property type="term" value="F:hydrolase activity"/>
    <property type="evidence" value="ECO:0007669"/>
    <property type="project" value="UniProtKB-KW"/>
</dbReference>
<reference evidence="6" key="1">
    <citation type="submission" date="2023-06" db="EMBL/GenBank/DDBJ databases">
        <title>Genome-scale phylogeny and comparative genomics of the fungal order Sordariales.</title>
        <authorList>
            <consortium name="Lawrence Berkeley National Laboratory"/>
            <person name="Hensen N."/>
            <person name="Bonometti L."/>
            <person name="Westerberg I."/>
            <person name="Brannstrom I.O."/>
            <person name="Guillou S."/>
            <person name="Cros-Aarteil S."/>
            <person name="Calhoun S."/>
            <person name="Haridas S."/>
            <person name="Kuo A."/>
            <person name="Mondo S."/>
            <person name="Pangilinan J."/>
            <person name="Riley R."/>
            <person name="Labutti K."/>
            <person name="Andreopoulos B."/>
            <person name="Lipzen A."/>
            <person name="Chen C."/>
            <person name="Yanf M."/>
            <person name="Daum C."/>
            <person name="Ng V."/>
            <person name="Clum A."/>
            <person name="Steindorff A."/>
            <person name="Ohm R."/>
            <person name="Martin F."/>
            <person name="Silar P."/>
            <person name="Natvig D."/>
            <person name="Lalanne C."/>
            <person name="Gautier V."/>
            <person name="Ament-Velasquez S.L."/>
            <person name="Kruys A."/>
            <person name="Hutchinson M.I."/>
            <person name="Powell A.J."/>
            <person name="Barry K."/>
            <person name="Miller A.N."/>
            <person name="Grigoriev I.V."/>
            <person name="Debuchy R."/>
            <person name="Gladieux P."/>
            <person name="Thoren M.H."/>
            <person name="Johannesson H."/>
        </authorList>
    </citation>
    <scope>NUCLEOTIDE SEQUENCE</scope>
    <source>
        <strain evidence="6">SMH2532-1</strain>
    </source>
</reference>
<dbReference type="PANTHER" id="PTHR43248">
    <property type="entry name" value="2-SUCCINYL-6-HYDROXY-2,4-CYCLOHEXADIENE-1-CARBOXYLATE SYNTHASE"/>
    <property type="match status" value="1"/>
</dbReference>
<gene>
    <name evidence="6" type="ORF">B0T16DRAFT_427833</name>
</gene>
<proteinExistence type="inferred from homology"/>
<comment type="caution">
    <text evidence="6">The sequence shown here is derived from an EMBL/GenBank/DDBJ whole genome shotgun (WGS) entry which is preliminary data.</text>
</comment>
<feature type="domain" description="AB hydrolase-1" evidence="4">
    <location>
        <begin position="136"/>
        <end position="305"/>
    </location>
</feature>
<accession>A0AA39YA46</accession>
<feature type="signal peptide" evidence="3">
    <location>
        <begin position="1"/>
        <end position="18"/>
    </location>
</feature>
<comment type="similarity">
    <text evidence="1">Belongs to the peptidase S33 family.</text>
</comment>
<protein>
    <submittedName>
        <fullName evidence="6">TAP-like protein-domain-containing protein</fullName>
    </submittedName>
</protein>
<dbReference type="EMBL" id="JAULSV010000003">
    <property type="protein sequence ID" value="KAK0648857.1"/>
    <property type="molecule type" value="Genomic_DNA"/>
</dbReference>
<organism evidence="6 7">
    <name type="scientific">Cercophora newfieldiana</name>
    <dbReference type="NCBI Taxonomy" id="92897"/>
    <lineage>
        <taxon>Eukaryota</taxon>
        <taxon>Fungi</taxon>
        <taxon>Dikarya</taxon>
        <taxon>Ascomycota</taxon>
        <taxon>Pezizomycotina</taxon>
        <taxon>Sordariomycetes</taxon>
        <taxon>Sordariomycetidae</taxon>
        <taxon>Sordariales</taxon>
        <taxon>Lasiosphaeriaceae</taxon>
        <taxon>Cercophora</taxon>
    </lineage>
</organism>
<dbReference type="Gene3D" id="3.40.50.1820">
    <property type="entry name" value="alpha/beta hydrolase"/>
    <property type="match status" value="2"/>
</dbReference>
<dbReference type="SUPFAM" id="SSF53474">
    <property type="entry name" value="alpha/beta-Hydrolases"/>
    <property type="match status" value="1"/>
</dbReference>
<evidence type="ECO:0000256" key="3">
    <source>
        <dbReference type="SAM" id="SignalP"/>
    </source>
</evidence>
<feature type="chain" id="PRO_5041327459" evidence="3">
    <location>
        <begin position="19"/>
        <end position="641"/>
    </location>
</feature>
<dbReference type="Proteomes" id="UP001174936">
    <property type="component" value="Unassembled WGS sequence"/>
</dbReference>
<dbReference type="InterPro" id="IPR013595">
    <property type="entry name" value="Pept_S33_TAP-like_C"/>
</dbReference>
<dbReference type="Pfam" id="PF00561">
    <property type="entry name" value="Abhydrolase_1"/>
    <property type="match status" value="1"/>
</dbReference>
<evidence type="ECO:0000313" key="6">
    <source>
        <dbReference type="EMBL" id="KAK0648857.1"/>
    </source>
</evidence>
<evidence type="ECO:0000313" key="7">
    <source>
        <dbReference type="Proteomes" id="UP001174936"/>
    </source>
</evidence>
<dbReference type="InterPro" id="IPR000073">
    <property type="entry name" value="AB_hydrolase_1"/>
</dbReference>
<dbReference type="InterPro" id="IPR029058">
    <property type="entry name" value="AB_hydrolase_fold"/>
</dbReference>
<evidence type="ECO:0000259" key="4">
    <source>
        <dbReference type="Pfam" id="PF00561"/>
    </source>
</evidence>
<dbReference type="Pfam" id="PF08386">
    <property type="entry name" value="Abhydrolase_4"/>
    <property type="match status" value="1"/>
</dbReference>
<sequence>MHLAGWLTAATFATRAIAQSSPSSPYGTFPQANDAFRFQPCPNTGPFQTLPALNDTRAEQTWAALFNPDPNGWLWGTPKANVTTGIYLCGYLDVPLDYTNKSDSRIVRLAVLKYQVSGLALSGSSNSTAGKKSARTILMNPGGPGGPGVALGAFSAEASTSRLSSGKFDFMTWDPRGVGISLPRPHCLPSEATRDRWSFTTSQELATLESPQSNSLGVTDAYNEAIWRTCFERLGDIGRFFGTAFVVRDLEQIRIALGEDDISGHFVSYGTDIAQTYAAMFPSRVGRMVLDAPTYTPDHRRRAGFGTASLDNVTHSYIDGILGDCVKAGPDYCALAKPVPGGGPVTLSSLKSRMESLLASLAERPFPLYRPNYGPVLVTYSSALDLLQRGVYYPAFWADIASIFADLESGKSPSASQLSLLEANRWVCPSASCASSTSSPAGTPDELMPFVVCADAYDAPEPNDMAWWRSLWVNMTATSFITGDTRFYGAFRCRHFTKFWPQPAEVFRGNLSQPLKNTLLIVAATYDPATPLRNGRRLAAELGRDNARLVVHHGYGHGMDNHPNKCTDAIVKAYVLNGDIPQQDETDCFSEGNPYVTTTLLPAPPPARPRTSCPSRAWSKRWRLFVPVPPALRGPRHSCDG</sequence>
<evidence type="ECO:0000256" key="2">
    <source>
        <dbReference type="ARBA" id="ARBA00022801"/>
    </source>
</evidence>
<dbReference type="InterPro" id="IPR051601">
    <property type="entry name" value="Serine_prot/Carboxylest_S33"/>
</dbReference>